<dbReference type="GO" id="GO:0043190">
    <property type="term" value="C:ATP-binding cassette (ABC) transporter complex"/>
    <property type="evidence" value="ECO:0007669"/>
    <property type="project" value="InterPro"/>
</dbReference>
<keyword evidence="8" id="KW-1185">Reference proteome</keyword>
<reference evidence="7 8" key="1">
    <citation type="submission" date="2016-08" db="EMBL/GenBank/DDBJ databases">
        <authorList>
            <person name="Seilhamer J.J."/>
        </authorList>
    </citation>
    <scope>NUCLEOTIDE SEQUENCE [LARGE SCALE GENOMIC DNA]</scope>
    <source>
        <strain evidence="7">Buetzberg</strain>
    </source>
</reference>
<dbReference type="InterPro" id="IPR003339">
    <property type="entry name" value="ABC/ECF_trnsptr_transmembrane"/>
</dbReference>
<dbReference type="GeneID" id="30412697"/>
<keyword evidence="2" id="KW-1003">Cell membrane</keyword>
<feature type="transmembrane region" description="Helical" evidence="6">
    <location>
        <begin position="73"/>
        <end position="97"/>
    </location>
</feature>
<name>A0A1D3L4C2_9EURY</name>
<feature type="transmembrane region" description="Helical" evidence="6">
    <location>
        <begin position="152"/>
        <end position="170"/>
    </location>
</feature>
<keyword evidence="3 6" id="KW-0812">Transmembrane</keyword>
<organism evidence="7 8">
    <name type="scientific">Methanobacterium congolense</name>
    <dbReference type="NCBI Taxonomy" id="118062"/>
    <lineage>
        <taxon>Archaea</taxon>
        <taxon>Methanobacteriati</taxon>
        <taxon>Methanobacteriota</taxon>
        <taxon>Methanomada group</taxon>
        <taxon>Methanobacteria</taxon>
        <taxon>Methanobacteriales</taxon>
        <taxon>Methanobacteriaceae</taxon>
        <taxon>Methanobacterium</taxon>
    </lineage>
</organism>
<comment type="subcellular location">
    <subcellularLocation>
        <location evidence="1">Cell membrane</location>
        <topology evidence="1">Multi-pass membrane protein</topology>
    </subcellularLocation>
</comment>
<proteinExistence type="predicted"/>
<dbReference type="KEGG" id="mcub:MCBB_1859"/>
<sequence>MSGLESISELERITMQNSPLHNLDGRVKLVMLLAIIVYAVYTTDIFILVLMEIYLMVLIYVSKLSFKDSFIKILLILPFGGAIAIFQPFVHAGTVIYTLPLGIHVTAQGLAFGLLLISRLIVCLTSIVLLSSLSPMQEVVDSFKKLGMPRDLAMIFSLFIRYLFMFYDELQRIRHAQASRNFDIFSKKTAYMWRLKQVAYTIAMMFLRAFEKGETVYFSMLSRGYSEESDIYTAKNKVGMTDFTFVSTTLALIICLEFIKYIGVI</sequence>
<evidence type="ECO:0000313" key="7">
    <source>
        <dbReference type="EMBL" id="SCG86408.1"/>
    </source>
</evidence>
<evidence type="ECO:0008006" key="9">
    <source>
        <dbReference type="Google" id="ProtNLM"/>
    </source>
</evidence>
<dbReference type="STRING" id="118062.MCBB_1859"/>
<accession>A0A1D3L4C2</accession>
<gene>
    <name evidence="7" type="ORF">MCBB_1859</name>
</gene>
<evidence type="ECO:0000256" key="6">
    <source>
        <dbReference type="SAM" id="Phobius"/>
    </source>
</evidence>
<dbReference type="GO" id="GO:0006824">
    <property type="term" value="P:cobalt ion transport"/>
    <property type="evidence" value="ECO:0007669"/>
    <property type="project" value="InterPro"/>
</dbReference>
<evidence type="ECO:0000256" key="5">
    <source>
        <dbReference type="ARBA" id="ARBA00023136"/>
    </source>
</evidence>
<dbReference type="Proteomes" id="UP000094707">
    <property type="component" value="Chromosome I"/>
</dbReference>
<dbReference type="NCBIfam" id="TIGR02454">
    <property type="entry name" value="ECF_T_CbiQ"/>
    <property type="match status" value="1"/>
</dbReference>
<evidence type="ECO:0000256" key="4">
    <source>
        <dbReference type="ARBA" id="ARBA00022989"/>
    </source>
</evidence>
<dbReference type="InterPro" id="IPR051611">
    <property type="entry name" value="ECF_transporter_component"/>
</dbReference>
<keyword evidence="4 6" id="KW-1133">Transmembrane helix</keyword>
<feature type="transmembrane region" description="Helical" evidence="6">
    <location>
        <begin position="243"/>
        <end position="263"/>
    </location>
</feature>
<dbReference type="EMBL" id="LT607756">
    <property type="protein sequence ID" value="SCG86408.1"/>
    <property type="molecule type" value="Genomic_DNA"/>
</dbReference>
<dbReference type="AlphaFoldDB" id="A0A1D3L4C2"/>
<evidence type="ECO:0000256" key="1">
    <source>
        <dbReference type="ARBA" id="ARBA00004651"/>
    </source>
</evidence>
<dbReference type="PANTHER" id="PTHR34857:SF2">
    <property type="entry name" value="SLL0384 PROTEIN"/>
    <property type="match status" value="1"/>
</dbReference>
<keyword evidence="5 6" id="KW-0472">Membrane</keyword>
<protein>
    <recommendedName>
        <fullName evidence="9">Cobalt ECF transporter T component CbiQ</fullName>
    </recommendedName>
</protein>
<dbReference type="PANTHER" id="PTHR34857">
    <property type="entry name" value="SLL0384 PROTEIN"/>
    <property type="match status" value="1"/>
</dbReference>
<dbReference type="InterPro" id="IPR012809">
    <property type="entry name" value="ECF_CbiQ"/>
</dbReference>
<dbReference type="CDD" id="cd16914">
    <property type="entry name" value="EcfT"/>
    <property type="match status" value="1"/>
</dbReference>
<dbReference type="RefSeq" id="WP_071907475.1">
    <property type="nucleotide sequence ID" value="NZ_LT607756.1"/>
</dbReference>
<dbReference type="Pfam" id="PF02361">
    <property type="entry name" value="CbiQ"/>
    <property type="match status" value="1"/>
</dbReference>
<evidence type="ECO:0000256" key="2">
    <source>
        <dbReference type="ARBA" id="ARBA00022475"/>
    </source>
</evidence>
<feature type="transmembrane region" description="Helical" evidence="6">
    <location>
        <begin position="109"/>
        <end position="132"/>
    </location>
</feature>
<evidence type="ECO:0000256" key="3">
    <source>
        <dbReference type="ARBA" id="ARBA00022692"/>
    </source>
</evidence>
<feature type="transmembrane region" description="Helical" evidence="6">
    <location>
        <begin position="29"/>
        <end position="61"/>
    </location>
</feature>
<dbReference type="PATRIC" id="fig|129848.4.peg.1901"/>
<dbReference type="OrthoDB" id="51610at2157"/>
<evidence type="ECO:0000313" key="8">
    <source>
        <dbReference type="Proteomes" id="UP000094707"/>
    </source>
</evidence>